<dbReference type="GeneID" id="2904687"/>
<dbReference type="InterPro" id="IPR018828">
    <property type="entry name" value="RRG7"/>
</dbReference>
<dbReference type="eggNOG" id="ENOG502RZ1Q">
    <property type="taxonomic scope" value="Eukaryota"/>
</dbReference>
<evidence type="ECO:0000313" key="5">
    <source>
        <dbReference type="EMBL" id="CAG90269.2"/>
    </source>
</evidence>
<comment type="subcellular location">
    <subcellularLocation>
        <location evidence="1">Mitochondrion</location>
    </subcellularLocation>
</comment>
<gene>
    <name evidence="5" type="ordered locus">DEHA2G06006g</name>
</gene>
<organism evidence="5 6">
    <name type="scientific">Debaryomyces hansenii (strain ATCC 36239 / CBS 767 / BCRC 21394 / JCM 1990 / NBRC 0083 / IGC 2968)</name>
    <name type="common">Yeast</name>
    <name type="synonym">Torulaspora hansenii</name>
    <dbReference type="NCBI Taxonomy" id="284592"/>
    <lineage>
        <taxon>Eukaryota</taxon>
        <taxon>Fungi</taxon>
        <taxon>Dikarya</taxon>
        <taxon>Ascomycota</taxon>
        <taxon>Saccharomycotina</taxon>
        <taxon>Pichiomycetes</taxon>
        <taxon>Debaryomycetaceae</taxon>
        <taxon>Debaryomyces</taxon>
    </lineage>
</organism>
<evidence type="ECO:0000256" key="1">
    <source>
        <dbReference type="ARBA" id="ARBA00004173"/>
    </source>
</evidence>
<dbReference type="PANTHER" id="PTHR28133">
    <property type="entry name" value="REQUIRED FOR RESPIRATORY GROWTH PROTEIN 7, MITOCHONDRIAL"/>
    <property type="match status" value="1"/>
</dbReference>
<keyword evidence="6" id="KW-1185">Reference proteome</keyword>
<dbReference type="Pfam" id="PF10356">
    <property type="entry name" value="RRG7"/>
    <property type="match status" value="1"/>
</dbReference>
<dbReference type="AlphaFoldDB" id="Q6BJ13"/>
<evidence type="ECO:0000256" key="4">
    <source>
        <dbReference type="ARBA" id="ARBA00023128"/>
    </source>
</evidence>
<dbReference type="InParanoid" id="Q6BJ13"/>
<dbReference type="KEGG" id="dha:DEHA2G06006g"/>
<protein>
    <recommendedName>
        <fullName evidence="3">Required for respiratory growth protein 7, mitochondrial</fullName>
    </recommendedName>
</protein>
<proteinExistence type="inferred from homology"/>
<dbReference type="VEuPathDB" id="FungiDB:DEHA2G06006g"/>
<dbReference type="EMBL" id="CR382139">
    <property type="protein sequence ID" value="CAG90269.2"/>
    <property type="molecule type" value="Genomic_DNA"/>
</dbReference>
<dbReference type="OMA" id="YYENEYA"/>
<evidence type="ECO:0000313" key="6">
    <source>
        <dbReference type="Proteomes" id="UP000000599"/>
    </source>
</evidence>
<sequence>MLVELNIKHGLSSLSNIASTRLGVRTISNIANIQSCQAYLNYSRQNNININSTLFRGTLYELLAKQLMSSLLNCCSLTRIGGSFDQGIDILGKWNLGHYWHALEPKPVNINTTKLQFGSIRPLLKDSREYNDYHAIPQSERHKQANLSLENDINVLVQCKNYDTKIKPATIREISGSYHHHVNTKQARSRTFMFLVSPRPLTYSALKIVDSLPIPMIHCKLSILKFEKGDIYSVSNWNGGELEALYMNAVARALLTGLNLELEFEKLKSINM</sequence>
<name>Q6BJ13_DEBHA</name>
<dbReference type="RefSeq" id="XP_461808.2">
    <property type="nucleotide sequence ID" value="XM_461808.1"/>
</dbReference>
<reference evidence="5 6" key="1">
    <citation type="journal article" date="2004" name="Nature">
        <title>Genome evolution in yeasts.</title>
        <authorList>
            <consortium name="Genolevures"/>
            <person name="Dujon B."/>
            <person name="Sherman D."/>
            <person name="Fischer G."/>
            <person name="Durrens P."/>
            <person name="Casaregola S."/>
            <person name="Lafontaine I."/>
            <person name="de Montigny J."/>
            <person name="Marck C."/>
            <person name="Neuveglise C."/>
            <person name="Talla E."/>
            <person name="Goffard N."/>
            <person name="Frangeul L."/>
            <person name="Aigle M."/>
            <person name="Anthouard V."/>
            <person name="Babour A."/>
            <person name="Barbe V."/>
            <person name="Barnay S."/>
            <person name="Blanchin S."/>
            <person name="Beckerich J.M."/>
            <person name="Beyne E."/>
            <person name="Bleykasten C."/>
            <person name="Boisrame A."/>
            <person name="Boyer J."/>
            <person name="Cattolico L."/>
            <person name="Confanioleri F."/>
            <person name="de Daruvar A."/>
            <person name="Despons L."/>
            <person name="Fabre E."/>
            <person name="Fairhead C."/>
            <person name="Ferry-Dumazet H."/>
            <person name="Groppi A."/>
            <person name="Hantraye F."/>
            <person name="Hennequin C."/>
            <person name="Jauniaux N."/>
            <person name="Joyet P."/>
            <person name="Kachouri R."/>
            <person name="Kerrest A."/>
            <person name="Koszul R."/>
            <person name="Lemaire M."/>
            <person name="Lesur I."/>
            <person name="Ma L."/>
            <person name="Muller H."/>
            <person name="Nicaud J.M."/>
            <person name="Nikolski M."/>
            <person name="Oztas S."/>
            <person name="Ozier-Kalogeropoulos O."/>
            <person name="Pellenz S."/>
            <person name="Potier S."/>
            <person name="Richard G.F."/>
            <person name="Straub M.L."/>
            <person name="Suleau A."/>
            <person name="Swennene D."/>
            <person name="Tekaia F."/>
            <person name="Wesolowski-Louvel M."/>
            <person name="Westhof E."/>
            <person name="Wirth B."/>
            <person name="Zeniou-Meyer M."/>
            <person name="Zivanovic I."/>
            <person name="Bolotin-Fukuhara M."/>
            <person name="Thierry A."/>
            <person name="Bouchier C."/>
            <person name="Caudron B."/>
            <person name="Scarpelli C."/>
            <person name="Gaillardin C."/>
            <person name="Weissenbach J."/>
            <person name="Wincker P."/>
            <person name="Souciet J.L."/>
        </authorList>
    </citation>
    <scope>NUCLEOTIDE SEQUENCE [LARGE SCALE GENOMIC DNA]</scope>
    <source>
        <strain evidence="6">ATCC 36239 / CBS 767 / BCRC 21394 / JCM 1990 / NBRC 0083 / IGC 2968</strain>
    </source>
</reference>
<evidence type="ECO:0000256" key="3">
    <source>
        <dbReference type="ARBA" id="ARBA00014638"/>
    </source>
</evidence>
<dbReference type="GO" id="GO:0005739">
    <property type="term" value="C:mitochondrion"/>
    <property type="evidence" value="ECO:0007669"/>
    <property type="project" value="UniProtKB-SubCell"/>
</dbReference>
<dbReference type="OrthoDB" id="20734at2759"/>
<dbReference type="HOGENOM" id="CLU_085105_0_0_1"/>
<evidence type="ECO:0000256" key="2">
    <source>
        <dbReference type="ARBA" id="ARBA00009554"/>
    </source>
</evidence>
<keyword evidence="4" id="KW-0496">Mitochondrion</keyword>
<accession>Q6BJ13</accession>
<dbReference type="Proteomes" id="UP000000599">
    <property type="component" value="Chromosome G"/>
</dbReference>
<dbReference type="FunCoup" id="Q6BJ13">
    <property type="interactions" value="45"/>
</dbReference>
<dbReference type="PANTHER" id="PTHR28133:SF1">
    <property type="entry name" value="REQUIRED FOR RESPIRATORY GROWTH PROTEIN 7, MITOCHONDRIAL"/>
    <property type="match status" value="1"/>
</dbReference>
<comment type="similarity">
    <text evidence="2">Belongs to the RRG7 family.</text>
</comment>